<dbReference type="EMBL" id="KM652554">
    <property type="protein sequence ID" value="AIW02575.1"/>
    <property type="molecule type" value="Genomic_DNA"/>
</dbReference>
<accession>A0A0A0RM25</accession>
<protein>
    <recommendedName>
        <fullName evidence="3">MerR-like helix-turn-helix DNA binding domain protein</fullName>
    </recommendedName>
</protein>
<dbReference type="GeneID" id="26796806"/>
<dbReference type="RefSeq" id="YP_009225802.1">
    <property type="nucleotide sequence ID" value="NC_029098.1"/>
</dbReference>
<proteinExistence type="predicted"/>
<gene>
    <name evidence="1" type="primary">77</name>
    <name evidence="1" type="ORF">PBI_JAY2JAY_77</name>
</gene>
<organism evidence="1 2">
    <name type="scientific">Streptomyces phage Jay2Jay</name>
    <dbReference type="NCBI Taxonomy" id="1556290"/>
    <lineage>
        <taxon>Viruses</taxon>
        <taxon>Duplodnaviria</taxon>
        <taxon>Heunggongvirae</taxon>
        <taxon>Uroviricota</taxon>
        <taxon>Caudoviricetes</taxon>
        <taxon>Stanwilliamsviridae</taxon>
        <taxon>Boydwoodruffvirinae</taxon>
        <taxon>Samistivirus</taxon>
        <taxon>Samistivirus jay2jay</taxon>
    </lineage>
</organism>
<dbReference type="Proteomes" id="UP000030200">
    <property type="component" value="Segment"/>
</dbReference>
<dbReference type="OrthoDB" id="10459at10239"/>
<evidence type="ECO:0000313" key="2">
    <source>
        <dbReference type="Proteomes" id="UP000030200"/>
    </source>
</evidence>
<sequence>MFGDQMGKETRIGKRNPNRYFFLDGVPHKKLQINRGADTLLAWNYIERKRVAYVWSVAKRNMQAAFLSKDVRRMLNRHRNSLHLYIHEQQIKTPFKTYSLDGEFRPGMYLWSEKDILDLHELLVNRGYGRKRKDGLPPASRLPSRAELLAMMRNDVVLYTKTKDGNFTPVWQENDW</sequence>
<reference evidence="1 2" key="1">
    <citation type="submission" date="2014-09" db="EMBL/GenBank/DDBJ databases">
        <authorList>
            <person name="Gicewicz E.A."/>
            <person name="Hiryak K.M."/>
            <person name="Horoschock A.N."/>
            <person name="Kneeream E.R."/>
            <person name="Luchetta J."/>
            <person name="Mikolon A.R."/>
            <person name="Smith S.N."/>
            <person name="Svintozelskiy S."/>
            <person name="Yucha M.L."/>
            <person name="Manna D.P."/>
            <person name="Pidcock K.A."/>
            <person name="Laing C.E."/>
            <person name="Schaff J.E."/>
            <person name="Dashiell C.L."/>
            <person name="Macialek J.A."/>
            <person name="Anders K.R."/>
            <person name="Braun M.A."/>
            <person name="Delesalle V.A."/>
            <person name="Hughes L.E."/>
            <person name="Ware V.C."/>
            <person name="Bradley K.W."/>
            <person name="Barker L.P."/>
            <person name="Asai D.J."/>
            <person name="Bowman C.A."/>
            <person name="Russell D.A."/>
            <person name="Pope W.H."/>
            <person name="Jacobs-Sera D."/>
            <person name="Hendrix R.W."/>
            <person name="Hatfull G.F."/>
        </authorList>
    </citation>
    <scope>NUCLEOTIDE SEQUENCE [LARGE SCALE GENOMIC DNA]</scope>
</reference>
<keyword evidence="2" id="KW-1185">Reference proteome</keyword>
<evidence type="ECO:0008006" key="3">
    <source>
        <dbReference type="Google" id="ProtNLM"/>
    </source>
</evidence>
<dbReference type="KEGG" id="vg:26796806"/>
<evidence type="ECO:0000313" key="1">
    <source>
        <dbReference type="EMBL" id="AIW02575.1"/>
    </source>
</evidence>
<name>A0A0A0RM25_9CAUD</name>